<reference evidence="5" key="1">
    <citation type="submission" date="2018-05" db="EMBL/GenBank/DDBJ databases">
        <authorList>
            <person name="Li X."/>
        </authorList>
    </citation>
    <scope>NUCLEOTIDE SEQUENCE [LARGE SCALE GENOMIC DNA]</scope>
    <source>
        <strain evidence="5">YIM 73061</strain>
    </source>
</reference>
<evidence type="ECO:0000313" key="4">
    <source>
        <dbReference type="EMBL" id="RAK57415.1"/>
    </source>
</evidence>
<feature type="compositionally biased region" description="Polar residues" evidence="1">
    <location>
        <begin position="137"/>
        <end position="149"/>
    </location>
</feature>
<evidence type="ECO:0008006" key="6">
    <source>
        <dbReference type="Google" id="ProtNLM"/>
    </source>
</evidence>
<organism evidence="4 5">
    <name type="scientific">Phenylobacterium deserti</name>
    <dbReference type="NCBI Taxonomy" id="1914756"/>
    <lineage>
        <taxon>Bacteria</taxon>
        <taxon>Pseudomonadati</taxon>
        <taxon>Pseudomonadota</taxon>
        <taxon>Alphaproteobacteria</taxon>
        <taxon>Caulobacterales</taxon>
        <taxon>Caulobacteraceae</taxon>
        <taxon>Phenylobacterium</taxon>
    </lineage>
</organism>
<feature type="signal peptide" evidence="3">
    <location>
        <begin position="1"/>
        <end position="26"/>
    </location>
</feature>
<accession>A0A328AT23</accession>
<feature type="chain" id="PRO_5016453077" description="Cytochrome-c oxidase" evidence="3">
    <location>
        <begin position="27"/>
        <end position="149"/>
    </location>
</feature>
<feature type="transmembrane region" description="Helical" evidence="2">
    <location>
        <begin position="38"/>
        <end position="55"/>
    </location>
</feature>
<sequence length="149" mass="15214">MNLGKTCLIAAALMALTGMAMGFYMAAVQDFTLAPAHAHLNLVGWVTMAIYGLYHRSQRGASGRLRWVQAIAGALGPPAMAGGLALLLTSPAGSELHKRGEVTVIAGSVLAMLSMVLFVVVVGRDRVRGGGPGAGASSHQDGAQLEGSS</sequence>
<dbReference type="OrthoDB" id="9808748at2"/>
<keyword evidence="3" id="KW-0732">Signal</keyword>
<dbReference type="AlphaFoldDB" id="A0A328AT23"/>
<feature type="region of interest" description="Disordered" evidence="1">
    <location>
        <begin position="130"/>
        <end position="149"/>
    </location>
</feature>
<feature type="transmembrane region" description="Helical" evidence="2">
    <location>
        <begin position="102"/>
        <end position="122"/>
    </location>
</feature>
<evidence type="ECO:0000256" key="2">
    <source>
        <dbReference type="SAM" id="Phobius"/>
    </source>
</evidence>
<keyword evidence="2" id="KW-0472">Membrane</keyword>
<keyword evidence="2" id="KW-0812">Transmembrane</keyword>
<dbReference type="EMBL" id="QFYR01000001">
    <property type="protein sequence ID" value="RAK57415.1"/>
    <property type="molecule type" value="Genomic_DNA"/>
</dbReference>
<name>A0A328AT23_9CAUL</name>
<keyword evidence="2" id="KW-1133">Transmembrane helix</keyword>
<evidence type="ECO:0000313" key="5">
    <source>
        <dbReference type="Proteomes" id="UP000249725"/>
    </source>
</evidence>
<proteinExistence type="predicted"/>
<dbReference type="Proteomes" id="UP000249725">
    <property type="component" value="Unassembled WGS sequence"/>
</dbReference>
<dbReference type="RefSeq" id="WP_111513867.1">
    <property type="nucleotide sequence ID" value="NZ_QFYR01000001.1"/>
</dbReference>
<gene>
    <name evidence="4" type="ORF">DJ018_05600</name>
</gene>
<comment type="caution">
    <text evidence="4">The sequence shown here is derived from an EMBL/GenBank/DDBJ whole genome shotgun (WGS) entry which is preliminary data.</text>
</comment>
<evidence type="ECO:0000256" key="1">
    <source>
        <dbReference type="SAM" id="MobiDB-lite"/>
    </source>
</evidence>
<keyword evidence="5" id="KW-1185">Reference proteome</keyword>
<evidence type="ECO:0000256" key="3">
    <source>
        <dbReference type="SAM" id="SignalP"/>
    </source>
</evidence>
<feature type="transmembrane region" description="Helical" evidence="2">
    <location>
        <begin position="67"/>
        <end position="90"/>
    </location>
</feature>
<protein>
    <recommendedName>
        <fullName evidence="6">Cytochrome-c oxidase</fullName>
    </recommendedName>
</protein>